<dbReference type="Pfam" id="PF24569">
    <property type="entry name" value="CFAP161"/>
    <property type="match status" value="1"/>
</dbReference>
<evidence type="ECO:0000313" key="4">
    <source>
        <dbReference type="EMBL" id="CAF4446134.1"/>
    </source>
</evidence>
<dbReference type="InterPro" id="IPR036300">
    <property type="entry name" value="MIR_dom_sf"/>
</dbReference>
<gene>
    <name evidence="3" type="ORF">GRG538_LOCUS20530</name>
    <name evidence="5" type="ORF">HFQ381_LOCUS26185</name>
    <name evidence="2" type="ORF">LUA448_LOCUS14968</name>
    <name evidence="6" type="ORF">QYT958_LOCUS16657</name>
    <name evidence="1" type="ORF">TIS948_LOCUS18807</name>
    <name evidence="4" type="ORF">UJA718_LOCUS22451</name>
</gene>
<dbReference type="PANTHER" id="PTHR24274:SF1">
    <property type="entry name" value="CILIA- AND FLAGELLA-ASSOCIATED PROTEIN 161"/>
    <property type="match status" value="1"/>
</dbReference>
<proteinExistence type="predicted"/>
<evidence type="ECO:0000313" key="3">
    <source>
        <dbReference type="EMBL" id="CAF3556906.1"/>
    </source>
</evidence>
<dbReference type="GO" id="GO:0031514">
    <property type="term" value="C:motile cilium"/>
    <property type="evidence" value="ECO:0007669"/>
    <property type="project" value="TreeGrafter"/>
</dbReference>
<name>A0A818KS98_9BILA</name>
<dbReference type="EMBL" id="CAJNXB010003302">
    <property type="protein sequence ID" value="CAF3305971.1"/>
    <property type="molecule type" value="Genomic_DNA"/>
</dbReference>
<dbReference type="Proteomes" id="UP000663848">
    <property type="component" value="Unassembled WGS sequence"/>
</dbReference>
<organism evidence="3 7">
    <name type="scientific">Rotaria socialis</name>
    <dbReference type="NCBI Taxonomy" id="392032"/>
    <lineage>
        <taxon>Eukaryota</taxon>
        <taxon>Metazoa</taxon>
        <taxon>Spiralia</taxon>
        <taxon>Gnathifera</taxon>
        <taxon>Rotifera</taxon>
        <taxon>Eurotatoria</taxon>
        <taxon>Bdelloidea</taxon>
        <taxon>Philodinida</taxon>
        <taxon>Philodinidae</taxon>
        <taxon>Rotaria</taxon>
    </lineage>
</organism>
<evidence type="ECO:0000313" key="7">
    <source>
        <dbReference type="Proteomes" id="UP000663872"/>
    </source>
</evidence>
<dbReference type="Proteomes" id="UP000663833">
    <property type="component" value="Unassembled WGS sequence"/>
</dbReference>
<comment type="caution">
    <text evidence="3">The sequence shown here is derived from an EMBL/GenBank/DDBJ whole genome shotgun (WGS) entry which is preliminary data.</text>
</comment>
<sequence>MMNSRANSRPYNPHVLIGNWHEDRVMEEEVLSDFLHRRNNGQLASQKMTEVERMSQALPLSISAGDGLLRFGHQILLINTWTHAAKFTGEKSELSSCLATGIAHTESTNGGTREVTATGTTMGRPMLRTVFVIRRSNLSVDSEPVKYGDEIVLNDVNGELFLTCVKSTTRAGRTCDVIFTNNPGRNSVWIVMHPTIHLRMELDGSEVKIDDKVVLAHASTNKCLSINEEHSNRSAYGREYELTCELSTASIASYKSPILWKFQTQSAY</sequence>
<dbReference type="PANTHER" id="PTHR24274">
    <property type="entry name" value="CILIA- AND FLAGELLA-ASSOCIATED PROTEIN 161"/>
    <property type="match status" value="1"/>
</dbReference>
<evidence type="ECO:0000313" key="8">
    <source>
        <dbReference type="Proteomes" id="UP000663873"/>
    </source>
</evidence>
<dbReference type="Gene3D" id="2.80.10.50">
    <property type="match status" value="1"/>
</dbReference>
<dbReference type="AlphaFoldDB" id="A0A818KS98"/>
<dbReference type="Proteomes" id="UP000663851">
    <property type="component" value="Unassembled WGS sequence"/>
</dbReference>
<dbReference type="EMBL" id="CAJNYD010001865">
    <property type="protein sequence ID" value="CAF3372328.1"/>
    <property type="molecule type" value="Genomic_DNA"/>
</dbReference>
<dbReference type="OrthoDB" id="2126411at2759"/>
<dbReference type="EMBL" id="CAJOBP010004624">
    <property type="protein sequence ID" value="CAF4446134.1"/>
    <property type="molecule type" value="Genomic_DNA"/>
</dbReference>
<accession>A0A818KS98</accession>
<evidence type="ECO:0000313" key="5">
    <source>
        <dbReference type="EMBL" id="CAF4480150.1"/>
    </source>
</evidence>
<dbReference type="EMBL" id="CAJOBR010002434">
    <property type="protein sequence ID" value="CAF4681571.1"/>
    <property type="molecule type" value="Genomic_DNA"/>
</dbReference>
<dbReference type="Proteomes" id="UP000663872">
    <property type="component" value="Unassembled WGS sequence"/>
</dbReference>
<dbReference type="EMBL" id="CAJOBO010003084">
    <property type="protein sequence ID" value="CAF4480150.1"/>
    <property type="molecule type" value="Genomic_DNA"/>
</dbReference>
<dbReference type="EMBL" id="CAJNYT010003387">
    <property type="protein sequence ID" value="CAF3556906.1"/>
    <property type="molecule type" value="Genomic_DNA"/>
</dbReference>
<dbReference type="GO" id="GO:0060271">
    <property type="term" value="P:cilium assembly"/>
    <property type="evidence" value="ECO:0007669"/>
    <property type="project" value="TreeGrafter"/>
</dbReference>
<evidence type="ECO:0000313" key="1">
    <source>
        <dbReference type="EMBL" id="CAF3305971.1"/>
    </source>
</evidence>
<evidence type="ECO:0000313" key="2">
    <source>
        <dbReference type="EMBL" id="CAF3372328.1"/>
    </source>
</evidence>
<dbReference type="SUPFAM" id="SSF82109">
    <property type="entry name" value="MIR domain"/>
    <property type="match status" value="1"/>
</dbReference>
<protein>
    <submittedName>
        <fullName evidence="3">Uncharacterized protein</fullName>
    </submittedName>
</protein>
<evidence type="ECO:0000313" key="6">
    <source>
        <dbReference type="EMBL" id="CAF4681571.1"/>
    </source>
</evidence>
<keyword evidence="8" id="KW-1185">Reference proteome</keyword>
<dbReference type="InterPro" id="IPR055325">
    <property type="entry name" value="CF161"/>
</dbReference>
<reference evidence="3" key="1">
    <citation type="submission" date="2021-02" db="EMBL/GenBank/DDBJ databases">
        <authorList>
            <person name="Nowell W R."/>
        </authorList>
    </citation>
    <scope>NUCLEOTIDE SEQUENCE</scope>
</reference>
<dbReference type="Proteomes" id="UP000663873">
    <property type="component" value="Unassembled WGS sequence"/>
</dbReference>
<dbReference type="Proteomes" id="UP000663825">
    <property type="component" value="Unassembled WGS sequence"/>
</dbReference>